<dbReference type="InterPro" id="IPR019188">
    <property type="entry name" value="SNAPC1"/>
</dbReference>
<dbReference type="PANTHER" id="PTHR15131">
    <property type="entry name" value="SMALL NUCLEAR RNA ACTIVATING COMPLEX, POLYPEPTIDE 1"/>
    <property type="match status" value="1"/>
</dbReference>
<proteinExistence type="predicted"/>
<name>A0A0H5RQB9_9EUKA</name>
<dbReference type="GO" id="GO:0042796">
    <property type="term" value="P:snRNA transcription by RNA polymerase III"/>
    <property type="evidence" value="ECO:0007669"/>
    <property type="project" value="TreeGrafter"/>
</dbReference>
<evidence type="ECO:0000313" key="2">
    <source>
        <dbReference type="EMBL" id="CRZ10904.1"/>
    </source>
</evidence>
<organism evidence="2">
    <name type="scientific">Spongospora subterranea</name>
    <dbReference type="NCBI Taxonomy" id="70186"/>
    <lineage>
        <taxon>Eukaryota</taxon>
        <taxon>Sar</taxon>
        <taxon>Rhizaria</taxon>
        <taxon>Endomyxa</taxon>
        <taxon>Phytomyxea</taxon>
        <taxon>Plasmodiophorida</taxon>
        <taxon>Plasmodiophoridae</taxon>
        <taxon>Spongospora</taxon>
    </lineage>
</organism>
<dbReference type="GO" id="GO:0043565">
    <property type="term" value="F:sequence-specific DNA binding"/>
    <property type="evidence" value="ECO:0007669"/>
    <property type="project" value="TreeGrafter"/>
</dbReference>
<feature type="region of interest" description="Disordered" evidence="1">
    <location>
        <begin position="362"/>
        <end position="437"/>
    </location>
</feature>
<evidence type="ECO:0000256" key="1">
    <source>
        <dbReference type="SAM" id="MobiDB-lite"/>
    </source>
</evidence>
<feature type="non-terminal residue" evidence="2">
    <location>
        <position position="1"/>
    </location>
</feature>
<dbReference type="PANTHER" id="PTHR15131:SF3">
    <property type="entry name" value="SNRNA-ACTIVATING PROTEIN COMPLEX SUBUNIT 1"/>
    <property type="match status" value="1"/>
</dbReference>
<dbReference type="AlphaFoldDB" id="A0A0H5RQB9"/>
<reference evidence="2" key="1">
    <citation type="submission" date="2015-04" db="EMBL/GenBank/DDBJ databases">
        <title>The genome sequence of the plant pathogenic Rhizarian Plasmodiophora brassicae reveals insights in its biotrophic life cycle and the origin of chitin synthesis.</title>
        <authorList>
            <person name="Schwelm A."/>
            <person name="Fogelqvist J."/>
            <person name="Knaust A."/>
            <person name="Julke S."/>
            <person name="Lilja T."/>
            <person name="Dhandapani V."/>
            <person name="Bonilla-Rosso G."/>
            <person name="Karlsson M."/>
            <person name="Shevchenko A."/>
            <person name="Choi S.R."/>
            <person name="Kim H.G."/>
            <person name="Park J.Y."/>
            <person name="Lim Y.P."/>
            <person name="Ludwig-Muller J."/>
            <person name="Dixelius C."/>
        </authorList>
    </citation>
    <scope>NUCLEOTIDE SEQUENCE</scope>
    <source>
        <tissue evidence="2">Potato root galls</tissue>
    </source>
</reference>
<dbReference type="Pfam" id="PF09808">
    <property type="entry name" value="SNAPC1"/>
    <property type="match status" value="1"/>
</dbReference>
<dbReference type="GO" id="GO:0042795">
    <property type="term" value="P:snRNA transcription by RNA polymerase II"/>
    <property type="evidence" value="ECO:0007669"/>
    <property type="project" value="TreeGrafter"/>
</dbReference>
<sequence length="570" mass="63589">RPAVSIMARAADDVILGMIDSLFQRADSSKSTSFDEFRAAWLSTNLHLIHEVRVVNETPETFMDMVFKVLTDNLFSLDHYAHRIHMVWWIFTIYTVYCTQPEVKCRIRLPFTDWSSYLRLLEFLSSDPLLTEAHCALYQLHSQDAFRFCLSHRCIPVAPCYAEVGPEQMTKSYPLFRLIDVRSLEQSVTKYDSVAAKIPMLLESTERLKECCSAIKDLSELKEVYQEQEHGIHLSDPDIGNATDVDAAFAQVDDDKDDEHAPIFLSYRQDDNSSSTDFDDFEPQHWDADVIAESDLLPLNIEHGITEGYSISEEPTVRPVGVDRASSFGPENAVGSLTNLSLPGSLVPTVAEMSPIDVSTGTVEPVAHNESPNPFVRRTHRPGGRGGLTRESPSSRLRKSPTSPTQKGVQGLLPKRSRKRKPSLTEAAKTVLENRRSYSERQETSVFHKLRMGRDSHDGSFLSDVHTDQGDNFTHDVVADNRSCSVFKATEVDTGDSPCSPVLSSFTGGFGPMTHAHGESDEQNYQRQNNVLENPSESFHIAGDHSLSASQATLDALAAARALFDDEDDD</sequence>
<dbReference type="EMBL" id="HACM01010462">
    <property type="protein sequence ID" value="CRZ10904.1"/>
    <property type="molecule type" value="Transcribed_RNA"/>
</dbReference>
<feature type="compositionally biased region" description="Polar residues" evidence="1">
    <location>
        <begin position="391"/>
        <end position="408"/>
    </location>
</feature>
<accession>A0A0H5RQB9</accession>
<dbReference type="GO" id="GO:0019185">
    <property type="term" value="C:snRNA-activating protein complex"/>
    <property type="evidence" value="ECO:0007669"/>
    <property type="project" value="TreeGrafter"/>
</dbReference>
<protein>
    <submittedName>
        <fullName evidence="2">Uncharacterized protein</fullName>
    </submittedName>
</protein>